<keyword evidence="4" id="KW-0251">Elongation factor</keyword>
<feature type="domain" description="Translation elongation factor EFTu-like" evidence="3">
    <location>
        <begin position="133"/>
        <end position="200"/>
    </location>
</feature>
<evidence type="ECO:0000313" key="5">
    <source>
        <dbReference type="Proteomes" id="UP000315389"/>
    </source>
</evidence>
<sequence length="204" mass="21022">MAHYPDGSPKIPNPIPGSTPSALPLTREEAEKANATSMLRFAFAEALIITAIVVATFALELIPPTIGTALLVVVAVTSVPLLLRIARQNARRLQDATAVTPRTVPAATGSTDGGSAHGFSLPVDDAFTIAGRGTVVTGTVASGQVRGGQSVTLHRGPAALGTYRITGIEAFRKRLDTASAGDTVGLLLAGAQQSDFRRGDDLRG</sequence>
<accession>A0A542ZXE8</accession>
<dbReference type="GO" id="GO:0003746">
    <property type="term" value="F:translation elongation factor activity"/>
    <property type="evidence" value="ECO:0007669"/>
    <property type="project" value="UniProtKB-KW"/>
</dbReference>
<dbReference type="EMBL" id="VFOS01000001">
    <property type="protein sequence ID" value="TQL65032.1"/>
    <property type="molecule type" value="Genomic_DNA"/>
</dbReference>
<gene>
    <name evidence="4" type="ORF">FB461_1565</name>
</gene>
<evidence type="ECO:0000313" key="4">
    <source>
        <dbReference type="EMBL" id="TQL65032.1"/>
    </source>
</evidence>
<name>A0A542ZXE8_RARFA</name>
<feature type="transmembrane region" description="Helical" evidence="2">
    <location>
        <begin position="41"/>
        <end position="59"/>
    </location>
</feature>
<dbReference type="RefSeq" id="WP_142120432.1">
    <property type="nucleotide sequence ID" value="NZ_BAAASV010000002.1"/>
</dbReference>
<dbReference type="InterPro" id="IPR050055">
    <property type="entry name" value="EF-Tu_GTPase"/>
</dbReference>
<organism evidence="4 5">
    <name type="scientific">Rarobacter faecitabidus</name>
    <dbReference type="NCBI Taxonomy" id="13243"/>
    <lineage>
        <taxon>Bacteria</taxon>
        <taxon>Bacillati</taxon>
        <taxon>Actinomycetota</taxon>
        <taxon>Actinomycetes</taxon>
        <taxon>Micrococcales</taxon>
        <taxon>Rarobacteraceae</taxon>
        <taxon>Rarobacter</taxon>
    </lineage>
</organism>
<dbReference type="Gene3D" id="2.40.30.10">
    <property type="entry name" value="Translation factors"/>
    <property type="match status" value="1"/>
</dbReference>
<evidence type="ECO:0000256" key="1">
    <source>
        <dbReference type="SAM" id="MobiDB-lite"/>
    </source>
</evidence>
<dbReference type="AlphaFoldDB" id="A0A542ZXE8"/>
<proteinExistence type="predicted"/>
<dbReference type="PANTHER" id="PTHR43721">
    <property type="entry name" value="ELONGATION FACTOR TU-RELATED"/>
    <property type="match status" value="1"/>
</dbReference>
<protein>
    <submittedName>
        <fullName evidence="4">Elongation factor Tu-like protein</fullName>
    </submittedName>
</protein>
<evidence type="ECO:0000259" key="3">
    <source>
        <dbReference type="Pfam" id="PF03144"/>
    </source>
</evidence>
<keyword evidence="5" id="KW-1185">Reference proteome</keyword>
<feature type="region of interest" description="Disordered" evidence="1">
    <location>
        <begin position="1"/>
        <end position="21"/>
    </location>
</feature>
<dbReference type="InterPro" id="IPR004161">
    <property type="entry name" value="EFTu-like_2"/>
</dbReference>
<dbReference type="Proteomes" id="UP000315389">
    <property type="component" value="Unassembled WGS sequence"/>
</dbReference>
<feature type="transmembrane region" description="Helical" evidence="2">
    <location>
        <begin position="65"/>
        <end position="83"/>
    </location>
</feature>
<dbReference type="OrthoDB" id="3829909at2"/>
<comment type="caution">
    <text evidence="4">The sequence shown here is derived from an EMBL/GenBank/DDBJ whole genome shotgun (WGS) entry which is preliminary data.</text>
</comment>
<keyword evidence="2" id="KW-1133">Transmembrane helix</keyword>
<keyword evidence="2" id="KW-0812">Transmembrane</keyword>
<dbReference type="SUPFAM" id="SSF50447">
    <property type="entry name" value="Translation proteins"/>
    <property type="match status" value="1"/>
</dbReference>
<reference evidence="4 5" key="1">
    <citation type="submission" date="2019-06" db="EMBL/GenBank/DDBJ databases">
        <title>Sequencing the genomes of 1000 actinobacteria strains.</title>
        <authorList>
            <person name="Klenk H.-P."/>
        </authorList>
    </citation>
    <scope>NUCLEOTIDE SEQUENCE [LARGE SCALE GENOMIC DNA]</scope>
    <source>
        <strain evidence="4 5">DSM 4813</strain>
    </source>
</reference>
<dbReference type="GO" id="GO:0005525">
    <property type="term" value="F:GTP binding"/>
    <property type="evidence" value="ECO:0007669"/>
    <property type="project" value="InterPro"/>
</dbReference>
<evidence type="ECO:0000256" key="2">
    <source>
        <dbReference type="SAM" id="Phobius"/>
    </source>
</evidence>
<dbReference type="PANTHER" id="PTHR43721:SF5">
    <property type="entry name" value="ELONGATION FACTOR TU, CHLOROPLASTIC"/>
    <property type="match status" value="1"/>
</dbReference>
<keyword evidence="4" id="KW-0648">Protein biosynthesis</keyword>
<dbReference type="Pfam" id="PF03144">
    <property type="entry name" value="GTP_EFTU_D2"/>
    <property type="match status" value="1"/>
</dbReference>
<keyword evidence="2" id="KW-0472">Membrane</keyword>
<dbReference type="InterPro" id="IPR009000">
    <property type="entry name" value="Transl_B-barrel_sf"/>
</dbReference>